<dbReference type="InterPro" id="IPR039970">
    <property type="entry name" value="TF_Grauzone"/>
</dbReference>
<evidence type="ECO:0000313" key="5">
    <source>
        <dbReference type="EMBL" id="KAF2402926.1"/>
    </source>
</evidence>
<protein>
    <recommendedName>
        <fullName evidence="4">Chromo domain-containing protein</fullName>
    </recommendedName>
</protein>
<keyword evidence="2" id="KW-0175">Coiled coil</keyword>
<dbReference type="PANTHER" id="PTHR23225:SF2">
    <property type="entry name" value="AT09679P-RELATED"/>
    <property type="match status" value="1"/>
</dbReference>
<accession>A0A6G1I476</accession>
<feature type="region of interest" description="Disordered" evidence="3">
    <location>
        <begin position="95"/>
        <end position="220"/>
    </location>
</feature>
<feature type="compositionally biased region" description="Basic and acidic residues" evidence="3">
    <location>
        <begin position="97"/>
        <end position="109"/>
    </location>
</feature>
<feature type="compositionally biased region" description="Polar residues" evidence="3">
    <location>
        <begin position="1573"/>
        <end position="1582"/>
    </location>
</feature>
<evidence type="ECO:0000256" key="3">
    <source>
        <dbReference type="SAM" id="MobiDB-lite"/>
    </source>
</evidence>
<comment type="subunit">
    <text evidence="1">Component of the NuA4 histone acetyltransferase complex.</text>
</comment>
<dbReference type="PANTHER" id="PTHR23225">
    <property type="entry name" value="ZINC FINGER PROTEIN"/>
    <property type="match status" value="1"/>
</dbReference>
<feature type="region of interest" description="Disordered" evidence="3">
    <location>
        <begin position="1597"/>
        <end position="1649"/>
    </location>
</feature>
<feature type="compositionally biased region" description="Basic residues" evidence="3">
    <location>
        <begin position="1"/>
        <end position="12"/>
    </location>
</feature>
<feature type="region of interest" description="Disordered" evidence="3">
    <location>
        <begin position="1470"/>
        <end position="1585"/>
    </location>
</feature>
<feature type="compositionally biased region" description="Low complexity" evidence="3">
    <location>
        <begin position="1611"/>
        <end position="1624"/>
    </location>
</feature>
<feature type="region of interest" description="Disordered" evidence="3">
    <location>
        <begin position="864"/>
        <end position="1013"/>
    </location>
</feature>
<sequence length="1649" mass="179914">MVTRSGKLKLTNRSRQPSDHSPASESVLLRPAPDSAPEYQARAILKERNVRGHLQYLIDWEKDVRTGEDFKPSWEPEENVNEALVEEWLHRPAHSCSESKEHEPVEVRSTRQSVLNRQGDARDLVAEGRGSVSASSSSSSTIKVVTMPATRSSTRLSSAFKQASAEPAETSRGKGRAKAQTKKDPQPAAQTAGKNGKSATPQAAAASSGSSKASKAAEPALDATSVLSQATAGSQAGAPPDATTSLERMEFALPLPLSKHSLDDYKKTSEGLSVGDLLKKFEATFVDDEPPEATEDFAKIEAAIDSLRKASIHRDLVAADEEEGGIASHQAEWAKHSSKFHFLDALMKELSDVEIHVIILCTSVEVMRLVETQLIGCKVNYQRLDTNSKADPAKVDGLLQATIMPHDWSGSGANVPKADLILTLDHLFDASNESIHALRLAPKSNRLCPAISIVAPNTIEHIEFNLAPTFSPRKRQYVILKCSLRLMSEVSKSVAKPDEMEATTKAVANFVKSHGTEVDWPKGYRLGHIAHSEASDLARGFVSIGSTPTSESARTRRSAKRRATKAQPDPARKKQKMDNESGTSSVTDPTPPAAEATSAQDDLVSVKLNPNLASLPSTKEATPIYSTPGDQNVPDSSRFLPADLSEFVYKPKTERTELEWMRNQLVEWEKSVELAMQLVDAEKDRSRDLLRARAADQKKYDDMTRELKSTVKANGRVIDRLTAQNTKLNEKVVTLTARFNTTESDARGQLHTMSIEKESLQTKVTKLERELKAAQDHAGFVQDVLGKAQNSAIETRDENNKLQEENKRLSLLVLNLGEEHSVQSMRQFKETCDRKVKIAEEAKKDLEMTLAQRHEELRMLKRGHGVSTRAGSAPKSPHVGPASRVGSPIPGRRIDALKDTANHNRRSGKGAAQTTPSSLKEPKTAADNARPAQANPQPNMLTKQPGNSRQSKSSAATVPEAGRVQPTPDVKMSTEGPPQKKPRNETSARVMTRRSAELAQQQTPVQEPEKMEGVEYTVPQPAPESNLNAKAANQTQIHPLLRATQPLTQAPAHQQKPKPRLPELRQDPKPTEKALEPKMPAPKPTPKANAQALTPQTIAKSTDANRVTTTPTTTGTSARPFPCCFLPYGCPAAFTSKNEWKRHISTKHIQLNFWRCDMCGSSPGIDVPVFNDFNRKDLFTQHLRRMHPSTVPVIKDENTTQPSTTTASIPDDQIALIQERCHRRLRYAPESSNCVFCPREFSGANSWEERLEHVGGHLERDRKNGSNCIDVSQWRDDPALRDYLLLEGIIEVDQRGGYRIGDGKPRRPVDIEGFQGQPSVATGGDQVKPDSTPAAPTTEPASEESNGKRRRGRPPKRYTEAETESPLRHVMSATPTPQAMGYNLNGGPPVDPQALAMQQQQHMQGSHVPPQFMAVPPMPPPNPGESLYDARTQHYTRQAPTSAMQFIIAPRPVAPSPHSAGLQRPVEYSDVGNQQPVGAGSHPPLAPKPPTEGSHGARAPIAPPQPAMAQFRFERPLQAQQGSPEQTTNANPDPAHREDKDPGFHHHPHMQKVQQLEAKLGNRSKPFPGTPGSAPSPQSMANAQAHAANNLFSVFAAPPPEFATPAPPSPFLSSASAAPVASPSGEAVGGAEDKSRGRPGKGFHDVVMS</sequence>
<feature type="compositionally biased region" description="Low complexity" evidence="3">
    <location>
        <begin position="197"/>
        <end position="217"/>
    </location>
</feature>
<feature type="domain" description="Chromo" evidence="4">
    <location>
        <begin position="39"/>
        <end position="80"/>
    </location>
</feature>
<feature type="compositionally biased region" description="Polar residues" evidence="3">
    <location>
        <begin position="934"/>
        <end position="956"/>
    </location>
</feature>
<dbReference type="InterPro" id="IPR016197">
    <property type="entry name" value="Chromo-like_dom_sf"/>
</dbReference>
<dbReference type="GO" id="GO:0003700">
    <property type="term" value="F:DNA-binding transcription factor activity"/>
    <property type="evidence" value="ECO:0007669"/>
    <property type="project" value="InterPro"/>
</dbReference>
<feature type="compositionally biased region" description="Polar residues" evidence="3">
    <location>
        <begin position="13"/>
        <end position="24"/>
    </location>
</feature>
<feature type="compositionally biased region" description="Basic and acidic residues" evidence="3">
    <location>
        <begin position="892"/>
        <end position="902"/>
    </location>
</feature>
<gene>
    <name evidence="5" type="ORF">EJ06DRAFT_314812</name>
</gene>
<dbReference type="InterPro" id="IPR000953">
    <property type="entry name" value="Chromo/chromo_shadow_dom"/>
</dbReference>
<organism evidence="5 6">
    <name type="scientific">Trichodelitschia bisporula</name>
    <dbReference type="NCBI Taxonomy" id="703511"/>
    <lineage>
        <taxon>Eukaryota</taxon>
        <taxon>Fungi</taxon>
        <taxon>Dikarya</taxon>
        <taxon>Ascomycota</taxon>
        <taxon>Pezizomycotina</taxon>
        <taxon>Dothideomycetes</taxon>
        <taxon>Dothideomycetes incertae sedis</taxon>
        <taxon>Phaeotrichales</taxon>
        <taxon>Phaeotrichaceae</taxon>
        <taxon>Trichodelitschia</taxon>
    </lineage>
</organism>
<evidence type="ECO:0000256" key="1">
    <source>
        <dbReference type="ARBA" id="ARBA00011353"/>
    </source>
</evidence>
<dbReference type="InterPro" id="IPR038609">
    <property type="entry name" value="HDA1_su2/3_sf"/>
</dbReference>
<dbReference type="Gene3D" id="3.40.50.12360">
    <property type="match status" value="1"/>
</dbReference>
<dbReference type="Pfam" id="PF11496">
    <property type="entry name" value="HDA2-3"/>
    <property type="match status" value="1"/>
</dbReference>
<feature type="compositionally biased region" description="Polar residues" evidence="3">
    <location>
        <begin position="149"/>
        <end position="161"/>
    </location>
</feature>
<dbReference type="EMBL" id="ML996690">
    <property type="protein sequence ID" value="KAF2402926.1"/>
    <property type="molecule type" value="Genomic_DNA"/>
</dbReference>
<dbReference type="Proteomes" id="UP000799640">
    <property type="component" value="Unassembled WGS sequence"/>
</dbReference>
<evidence type="ECO:0000259" key="4">
    <source>
        <dbReference type="PROSITE" id="PS50013"/>
    </source>
</evidence>
<feature type="compositionally biased region" description="Low complexity" evidence="3">
    <location>
        <begin position="131"/>
        <end position="140"/>
    </location>
</feature>
<feature type="region of interest" description="Disordered" evidence="3">
    <location>
        <begin position="1048"/>
        <end position="1091"/>
    </location>
</feature>
<feature type="coiled-coil region" evidence="2">
    <location>
        <begin position="718"/>
        <end position="856"/>
    </location>
</feature>
<keyword evidence="6" id="KW-1185">Reference proteome</keyword>
<feature type="compositionally biased region" description="Basic and acidic residues" evidence="3">
    <location>
        <begin position="1060"/>
        <end position="1076"/>
    </location>
</feature>
<feature type="region of interest" description="Disordered" evidence="3">
    <location>
        <begin position="1296"/>
        <end position="1387"/>
    </location>
</feature>
<evidence type="ECO:0000313" key="6">
    <source>
        <dbReference type="Proteomes" id="UP000799640"/>
    </source>
</evidence>
<dbReference type="Gene3D" id="2.40.50.40">
    <property type="match status" value="1"/>
</dbReference>
<dbReference type="OrthoDB" id="3924249at2759"/>
<dbReference type="Gene3D" id="3.30.160.60">
    <property type="entry name" value="Classic Zinc Finger"/>
    <property type="match status" value="1"/>
</dbReference>
<dbReference type="PROSITE" id="PS50013">
    <property type="entry name" value="CHROMO_2"/>
    <property type="match status" value="1"/>
</dbReference>
<feature type="compositionally biased region" description="Basic and acidic residues" evidence="3">
    <location>
        <begin position="1296"/>
        <end position="1310"/>
    </location>
</feature>
<feature type="compositionally biased region" description="Basic and acidic residues" evidence="3">
    <location>
        <begin position="570"/>
        <end position="579"/>
    </location>
</feature>
<evidence type="ECO:0000256" key="2">
    <source>
        <dbReference type="SAM" id="Coils"/>
    </source>
</evidence>
<feature type="region of interest" description="Disordered" evidence="3">
    <location>
        <begin position="543"/>
        <end position="638"/>
    </location>
</feature>
<reference evidence="5" key="1">
    <citation type="journal article" date="2020" name="Stud. Mycol.">
        <title>101 Dothideomycetes genomes: a test case for predicting lifestyles and emergence of pathogens.</title>
        <authorList>
            <person name="Haridas S."/>
            <person name="Albert R."/>
            <person name="Binder M."/>
            <person name="Bloem J."/>
            <person name="Labutti K."/>
            <person name="Salamov A."/>
            <person name="Andreopoulos B."/>
            <person name="Baker S."/>
            <person name="Barry K."/>
            <person name="Bills G."/>
            <person name="Bluhm B."/>
            <person name="Cannon C."/>
            <person name="Castanera R."/>
            <person name="Culley D."/>
            <person name="Daum C."/>
            <person name="Ezra D."/>
            <person name="Gonzalez J."/>
            <person name="Henrissat B."/>
            <person name="Kuo A."/>
            <person name="Liang C."/>
            <person name="Lipzen A."/>
            <person name="Lutzoni F."/>
            <person name="Magnuson J."/>
            <person name="Mondo S."/>
            <person name="Nolan M."/>
            <person name="Ohm R."/>
            <person name="Pangilinan J."/>
            <person name="Park H.-J."/>
            <person name="Ramirez L."/>
            <person name="Alfaro M."/>
            <person name="Sun H."/>
            <person name="Tritt A."/>
            <person name="Yoshinaga Y."/>
            <person name="Zwiers L.-H."/>
            <person name="Turgeon B."/>
            <person name="Goodwin S."/>
            <person name="Spatafora J."/>
            <person name="Crous P."/>
            <person name="Grigoriev I."/>
        </authorList>
    </citation>
    <scope>NUCLEOTIDE SEQUENCE</scope>
    <source>
        <strain evidence="5">CBS 262.69</strain>
    </source>
</reference>
<proteinExistence type="predicted"/>
<feature type="region of interest" description="Disordered" evidence="3">
    <location>
        <begin position="1"/>
        <end position="34"/>
    </location>
</feature>
<dbReference type="CDD" id="cd00024">
    <property type="entry name" value="CD_CSD"/>
    <property type="match status" value="1"/>
</dbReference>
<feature type="compositionally biased region" description="Basic residues" evidence="3">
    <location>
        <begin position="555"/>
        <end position="564"/>
    </location>
</feature>
<name>A0A6G1I476_9PEZI</name>
<dbReference type="GO" id="GO:0006338">
    <property type="term" value="P:chromatin remodeling"/>
    <property type="evidence" value="ECO:0007669"/>
    <property type="project" value="UniProtKB-ARBA"/>
</dbReference>
<dbReference type="InterPro" id="IPR021006">
    <property type="entry name" value="Hda2/3"/>
</dbReference>
<feature type="compositionally biased region" description="Pro residues" evidence="3">
    <location>
        <begin position="1597"/>
        <end position="1610"/>
    </location>
</feature>
<feature type="compositionally biased region" description="Polar residues" evidence="3">
    <location>
        <begin position="1518"/>
        <end position="1531"/>
    </location>
</feature>
<dbReference type="SUPFAM" id="SSF54160">
    <property type="entry name" value="Chromo domain-like"/>
    <property type="match status" value="1"/>
</dbReference>
<feature type="compositionally biased region" description="Basic and acidic residues" evidence="3">
    <location>
        <begin position="1534"/>
        <end position="1544"/>
    </location>
</feature>
<feature type="compositionally biased region" description="Polar residues" evidence="3">
    <location>
        <begin position="611"/>
        <end position="635"/>
    </location>
</feature>
<dbReference type="GO" id="GO:0070823">
    <property type="term" value="C:HDA1 complex"/>
    <property type="evidence" value="ECO:0007669"/>
    <property type="project" value="InterPro"/>
</dbReference>